<keyword evidence="2" id="KW-1185">Reference proteome</keyword>
<protein>
    <submittedName>
        <fullName evidence="1">Uncharacterized protein</fullName>
    </submittedName>
</protein>
<gene>
    <name evidence="1" type="ORF">PUN28_005619</name>
</gene>
<sequence>MLLLRDNFPVFKDKFSSDPEDLLLQLHNVTTRRRIYTRSIARFLLGIFHSQLYTFILSVDTNFDSYRVVSWDVNFQWNNSMLIFFFTYTSISDTGYVHFNVSRSFPEKSSEDLGVTETHTTRSFSNNNLLLFDFNDGFAKTRNEYVSQLLILVPRSNTLCQSNSEQRMALQNFGQSVKQRRNFRLTQYRRGRFLQRFLVVLKIKAVIRVRKCFVRALCNVFLN</sequence>
<organism evidence="1 2">
    <name type="scientific">Cardiocondyla obscurior</name>
    <dbReference type="NCBI Taxonomy" id="286306"/>
    <lineage>
        <taxon>Eukaryota</taxon>
        <taxon>Metazoa</taxon>
        <taxon>Ecdysozoa</taxon>
        <taxon>Arthropoda</taxon>
        <taxon>Hexapoda</taxon>
        <taxon>Insecta</taxon>
        <taxon>Pterygota</taxon>
        <taxon>Neoptera</taxon>
        <taxon>Endopterygota</taxon>
        <taxon>Hymenoptera</taxon>
        <taxon>Apocrita</taxon>
        <taxon>Aculeata</taxon>
        <taxon>Formicoidea</taxon>
        <taxon>Formicidae</taxon>
        <taxon>Myrmicinae</taxon>
        <taxon>Cardiocondyla</taxon>
    </lineage>
</organism>
<dbReference type="Proteomes" id="UP001430953">
    <property type="component" value="Unassembled WGS sequence"/>
</dbReference>
<accession>A0AAW2GIP7</accession>
<reference evidence="1 2" key="1">
    <citation type="submission" date="2023-03" db="EMBL/GenBank/DDBJ databases">
        <title>High recombination rates correlate with genetic variation in Cardiocondyla obscurior ants.</title>
        <authorList>
            <person name="Errbii M."/>
        </authorList>
    </citation>
    <scope>NUCLEOTIDE SEQUENCE [LARGE SCALE GENOMIC DNA]</scope>
    <source>
        <strain evidence="1">Alpha-2009</strain>
        <tissue evidence="1">Whole body</tissue>
    </source>
</reference>
<evidence type="ECO:0000313" key="2">
    <source>
        <dbReference type="Proteomes" id="UP001430953"/>
    </source>
</evidence>
<dbReference type="AlphaFoldDB" id="A0AAW2GIP7"/>
<comment type="caution">
    <text evidence="1">The sequence shown here is derived from an EMBL/GenBank/DDBJ whole genome shotgun (WGS) entry which is preliminary data.</text>
</comment>
<dbReference type="EMBL" id="JADYXP020000004">
    <property type="protein sequence ID" value="KAL0127443.1"/>
    <property type="molecule type" value="Genomic_DNA"/>
</dbReference>
<name>A0AAW2GIP7_9HYME</name>
<proteinExistence type="predicted"/>
<evidence type="ECO:0000313" key="1">
    <source>
        <dbReference type="EMBL" id="KAL0127443.1"/>
    </source>
</evidence>